<keyword evidence="1" id="KW-1133">Transmembrane helix</keyword>
<gene>
    <name evidence="2" type="ORF">BBD42_03935</name>
</gene>
<evidence type="ECO:0000313" key="2">
    <source>
        <dbReference type="EMBL" id="ANY65707.1"/>
    </source>
</evidence>
<keyword evidence="1" id="KW-0472">Membrane</keyword>
<name>A0A1B2DDB3_9BACL</name>
<dbReference type="RefSeq" id="WP_099517094.1">
    <property type="nucleotide sequence ID" value="NZ_CP016808.1"/>
</dbReference>
<protein>
    <submittedName>
        <fullName evidence="2">Uncharacterized protein</fullName>
    </submittedName>
</protein>
<reference evidence="2" key="1">
    <citation type="submission" date="2016-08" db="EMBL/GenBank/DDBJ databases">
        <title>Complete Genome Seqeunce of Paenibacillus sp. BIHB 4019 from tea rhizoplane.</title>
        <authorList>
            <person name="Thakur R."/>
            <person name="Swarnkar M.K."/>
            <person name="Gulati A."/>
        </authorList>
    </citation>
    <scope>NUCLEOTIDE SEQUENCE [LARGE SCALE GENOMIC DNA]</scope>
    <source>
        <strain evidence="2">BIHB4019</strain>
    </source>
</reference>
<feature type="transmembrane region" description="Helical" evidence="1">
    <location>
        <begin position="7"/>
        <end position="24"/>
    </location>
</feature>
<sequence length="181" mass="20851">MADALKGIVVVILLVFAFIIYPAYRQSENVEEEIKQRANAAAIEFVDTVRSKGYVDLYDYKIFLSSLDASYGVFEVQLEYYKKNLQPNYTDPNDFSTFQNSFNVRYDGYYTKEILNRLYGNAALAEDDPNRRFNMFVGDLFNVRLSLKGTTLASNFRTFLFKSQNVPINIKYGGMVRNEAP</sequence>
<accession>A0A1B2DDB3</accession>
<evidence type="ECO:0000256" key="1">
    <source>
        <dbReference type="SAM" id="Phobius"/>
    </source>
</evidence>
<keyword evidence="1" id="KW-0812">Transmembrane</keyword>
<dbReference type="AlphaFoldDB" id="A0A1B2DDB3"/>
<dbReference type="EMBL" id="CP016808">
    <property type="protein sequence ID" value="ANY65707.1"/>
    <property type="molecule type" value="Genomic_DNA"/>
</dbReference>
<organism evidence="2">
    <name type="scientific">Paenibacillus sp. BIHB 4019</name>
    <dbReference type="NCBI Taxonomy" id="1870819"/>
    <lineage>
        <taxon>Bacteria</taxon>
        <taxon>Bacillati</taxon>
        <taxon>Bacillota</taxon>
        <taxon>Bacilli</taxon>
        <taxon>Bacillales</taxon>
        <taxon>Paenibacillaceae</taxon>
        <taxon>Paenibacillus</taxon>
    </lineage>
</organism>
<proteinExistence type="predicted"/>